<evidence type="ECO:0000256" key="1">
    <source>
        <dbReference type="SAM" id="MobiDB-lite"/>
    </source>
</evidence>
<evidence type="ECO:0000313" key="3">
    <source>
        <dbReference type="Proteomes" id="UP000035021"/>
    </source>
</evidence>
<comment type="caution">
    <text evidence="2">The sequence shown here is derived from an EMBL/GenBank/DDBJ whole genome shotgun (WGS) entry which is preliminary data.</text>
</comment>
<sequence length="166" mass="17995">MSRSEDSAGAFLRRRRRNHPGGRDDRIIIKVTAAEKQDLLNRAEDAGFGSVQEFLMARAVNAEAGGGISYAEKLAAWKEATGIRNLLSGIAVNMNQIARHANTDKDIPPDFEPAVSAVLRTADRVRDAFGEVFAVSFPASQHHSPTHNGERPSGPITFAEGEGWTV</sequence>
<dbReference type="Proteomes" id="UP000035021">
    <property type="component" value="Unassembled WGS sequence"/>
</dbReference>
<proteinExistence type="predicted"/>
<dbReference type="Pfam" id="PF21983">
    <property type="entry name" value="NikA-like"/>
    <property type="match status" value="1"/>
</dbReference>
<name>A0ABQ0INY8_9ACTN</name>
<dbReference type="RefSeq" id="WP_006901450.1">
    <property type="nucleotide sequence ID" value="NZ_BAOQ01000031.1"/>
</dbReference>
<organism evidence="2 3">
    <name type="scientific">Gordonia paraffinivorans NBRC 108238</name>
    <dbReference type="NCBI Taxonomy" id="1223543"/>
    <lineage>
        <taxon>Bacteria</taxon>
        <taxon>Bacillati</taxon>
        <taxon>Actinomycetota</taxon>
        <taxon>Actinomycetes</taxon>
        <taxon>Mycobacteriales</taxon>
        <taxon>Gordoniaceae</taxon>
        <taxon>Gordonia</taxon>
    </lineage>
</organism>
<evidence type="ECO:0008006" key="4">
    <source>
        <dbReference type="Google" id="ProtNLM"/>
    </source>
</evidence>
<dbReference type="EMBL" id="BAOQ01000031">
    <property type="protein sequence ID" value="GAC85225.1"/>
    <property type="molecule type" value="Genomic_DNA"/>
</dbReference>
<protein>
    <recommendedName>
        <fullName evidence="4">Bacterial mobilisation domain-containing protein</fullName>
    </recommendedName>
</protein>
<reference evidence="2 3" key="1">
    <citation type="submission" date="2013-02" db="EMBL/GenBank/DDBJ databases">
        <title>Whole genome shotgun sequence of Gordonia paraffinivorans NBRC 108238.</title>
        <authorList>
            <person name="Isaki-Nakamura S."/>
            <person name="Hosoyama A."/>
            <person name="Tsuchikane K."/>
            <person name="Ando Y."/>
            <person name="Baba S."/>
            <person name="Ohji S."/>
            <person name="Hamada M."/>
            <person name="Tamura T."/>
            <person name="Yamazoe A."/>
            <person name="Yamazaki S."/>
            <person name="Fujita N."/>
        </authorList>
    </citation>
    <scope>NUCLEOTIDE SEQUENCE [LARGE SCALE GENOMIC DNA]</scope>
    <source>
        <strain evidence="2 3">NBRC 108238</strain>
    </source>
</reference>
<keyword evidence="3" id="KW-1185">Reference proteome</keyword>
<accession>A0ABQ0INY8</accession>
<gene>
    <name evidence="2" type="ORF">GP2_031_00370</name>
</gene>
<feature type="region of interest" description="Disordered" evidence="1">
    <location>
        <begin position="140"/>
        <end position="166"/>
    </location>
</feature>
<evidence type="ECO:0000313" key="2">
    <source>
        <dbReference type="EMBL" id="GAC85225.1"/>
    </source>
</evidence>
<dbReference type="InterPro" id="IPR053842">
    <property type="entry name" value="NikA-like"/>
</dbReference>